<dbReference type="Proteomes" id="UP000231276">
    <property type="component" value="Unassembled WGS sequence"/>
</dbReference>
<keyword evidence="2" id="KW-0030">Aminoacyl-tRNA synthetase</keyword>
<dbReference type="InterPro" id="IPR036621">
    <property type="entry name" value="Anticodon-bd_dom_sf"/>
</dbReference>
<evidence type="ECO:0000256" key="3">
    <source>
        <dbReference type="ARBA" id="ARBA00030619"/>
    </source>
</evidence>
<sequence>MQRSKNKEQEPPRPIFCRTCEYRGSLQKAVDIAECYGFTLVEPITITKRLPTGLPKFKKEALREKDFSDFPKEYMSTLKKYIDGEMHRFAQPIMLCHINKSESNSTEFRLEIIGTKKSVAEATVIRVAGVILDELGFKNIHIRLNSIGDKESGNVFLRELTNYYRQHISNLSPVLQSQIKKNILKIYSNTSEKYREINDNAPKPIQFLTEESRGHLSEILDFLENLGLKYEMGDELVGTSACFPKTLYEIIEDGNRKEKNILARGERYNHLAQKIGFNRKIPIVGISIPIQKRFLRKDRYLKEISIREPKIYFIHLGYDAKKRSLGILDVFRKTKVKVYQSLCSDSFASQLRMAEQTGVPYTIIMGQKEVMESSVIFRDMETRYQKNITLSRLENFLKDLKRKKVV</sequence>
<dbReference type="InterPro" id="IPR004516">
    <property type="entry name" value="HisRS/HisZ"/>
</dbReference>
<comment type="caution">
    <text evidence="5">The sequence shown here is derived from an EMBL/GenBank/DDBJ whole genome shotgun (WGS) entry which is preliminary data.</text>
</comment>
<dbReference type="PANTHER" id="PTHR43707">
    <property type="entry name" value="HISTIDYL-TRNA SYNTHETASE"/>
    <property type="match status" value="1"/>
</dbReference>
<dbReference type="SUPFAM" id="SSF52954">
    <property type="entry name" value="Class II aaRS ABD-related"/>
    <property type="match status" value="1"/>
</dbReference>
<dbReference type="GO" id="GO:0004821">
    <property type="term" value="F:histidine-tRNA ligase activity"/>
    <property type="evidence" value="ECO:0007669"/>
    <property type="project" value="TreeGrafter"/>
</dbReference>
<evidence type="ECO:0000256" key="1">
    <source>
        <dbReference type="ARBA" id="ARBA00008226"/>
    </source>
</evidence>
<dbReference type="Gene3D" id="3.40.50.800">
    <property type="entry name" value="Anticodon-binding domain"/>
    <property type="match status" value="1"/>
</dbReference>
<gene>
    <name evidence="5" type="ORF">COW82_00110</name>
</gene>
<evidence type="ECO:0000313" key="6">
    <source>
        <dbReference type="Proteomes" id="UP000231276"/>
    </source>
</evidence>
<dbReference type="GO" id="GO:0006427">
    <property type="term" value="P:histidyl-tRNA aminoacylation"/>
    <property type="evidence" value="ECO:0007669"/>
    <property type="project" value="TreeGrafter"/>
</dbReference>
<protein>
    <recommendedName>
        <fullName evidence="3">Histidyl-tRNA synthetase</fullName>
    </recommendedName>
</protein>
<reference evidence="5 6" key="1">
    <citation type="submission" date="2017-09" db="EMBL/GenBank/DDBJ databases">
        <title>Depth-based differentiation of microbial function through sediment-hosted aquifers and enrichment of novel symbionts in the deep terrestrial subsurface.</title>
        <authorList>
            <person name="Probst A.J."/>
            <person name="Ladd B."/>
            <person name="Jarett J.K."/>
            <person name="Geller-Mcgrath D.E."/>
            <person name="Sieber C.M."/>
            <person name="Emerson J.B."/>
            <person name="Anantharaman K."/>
            <person name="Thomas B.C."/>
            <person name="Malmstrom R."/>
            <person name="Stieglmeier M."/>
            <person name="Klingl A."/>
            <person name="Woyke T."/>
            <person name="Ryan C.M."/>
            <person name="Banfield J.F."/>
        </authorList>
    </citation>
    <scope>NUCLEOTIDE SEQUENCE [LARGE SCALE GENOMIC DNA]</scope>
    <source>
        <strain evidence="5">CG22_combo_CG10-13_8_21_14_all_43_18</strain>
    </source>
</reference>
<accession>A0A2H0DXA7</accession>
<evidence type="ECO:0000313" key="5">
    <source>
        <dbReference type="EMBL" id="PIP86806.1"/>
    </source>
</evidence>
<keyword evidence="2" id="KW-0436">Ligase</keyword>
<dbReference type="SUPFAM" id="SSF55681">
    <property type="entry name" value="Class II aaRS and biotin synthetases"/>
    <property type="match status" value="1"/>
</dbReference>
<evidence type="ECO:0000256" key="2">
    <source>
        <dbReference type="ARBA" id="ARBA00023146"/>
    </source>
</evidence>
<dbReference type="GO" id="GO:0005737">
    <property type="term" value="C:cytoplasm"/>
    <property type="evidence" value="ECO:0007669"/>
    <property type="project" value="InterPro"/>
</dbReference>
<dbReference type="EMBL" id="PCTS01000002">
    <property type="protein sequence ID" value="PIP86806.1"/>
    <property type="molecule type" value="Genomic_DNA"/>
</dbReference>
<organism evidence="5 6">
    <name type="scientific">Candidatus Campbellbacteria bacterium CG22_combo_CG10-13_8_21_14_all_43_18</name>
    <dbReference type="NCBI Taxonomy" id="1974530"/>
    <lineage>
        <taxon>Bacteria</taxon>
        <taxon>Candidatus Campbelliibacteriota</taxon>
    </lineage>
</organism>
<dbReference type="AlphaFoldDB" id="A0A2H0DXA7"/>
<evidence type="ECO:0000259" key="4">
    <source>
        <dbReference type="Pfam" id="PF03129"/>
    </source>
</evidence>
<comment type="similarity">
    <text evidence="1">Belongs to the class-II aminoacyl-tRNA synthetase family.</text>
</comment>
<dbReference type="PANTHER" id="PTHR43707:SF1">
    <property type="entry name" value="HISTIDINE--TRNA LIGASE, MITOCHONDRIAL-RELATED"/>
    <property type="match status" value="1"/>
</dbReference>
<dbReference type="InterPro" id="IPR004154">
    <property type="entry name" value="Anticodon-bd"/>
</dbReference>
<dbReference type="Pfam" id="PF03129">
    <property type="entry name" value="HGTP_anticodon"/>
    <property type="match status" value="1"/>
</dbReference>
<proteinExistence type="inferred from homology"/>
<feature type="domain" description="Anticodon-binding" evidence="4">
    <location>
        <begin position="323"/>
        <end position="399"/>
    </location>
</feature>
<dbReference type="InterPro" id="IPR045864">
    <property type="entry name" value="aa-tRNA-synth_II/BPL/LPL"/>
</dbReference>
<name>A0A2H0DXA7_9BACT</name>
<dbReference type="Gene3D" id="3.30.930.10">
    <property type="entry name" value="Bira Bifunctional Protein, Domain 2"/>
    <property type="match status" value="1"/>
</dbReference>